<feature type="signal peptide" evidence="5">
    <location>
        <begin position="1"/>
        <end position="24"/>
    </location>
</feature>
<feature type="chain" id="PRO_5047149667" evidence="5">
    <location>
        <begin position="25"/>
        <end position="534"/>
    </location>
</feature>
<accession>A0ABW8K738</accession>
<evidence type="ECO:0000259" key="7">
    <source>
        <dbReference type="Pfam" id="PF18120"/>
    </source>
</evidence>
<keyword evidence="5" id="KW-0732">Signal</keyword>
<dbReference type="InterPro" id="IPR017853">
    <property type="entry name" value="GH"/>
</dbReference>
<dbReference type="InterPro" id="IPR003476">
    <property type="entry name" value="Glyco_hydro_42"/>
</dbReference>
<evidence type="ECO:0000256" key="5">
    <source>
        <dbReference type="SAM" id="SignalP"/>
    </source>
</evidence>
<dbReference type="Pfam" id="PF02449">
    <property type="entry name" value="Glyco_hydro_42"/>
    <property type="match status" value="1"/>
</dbReference>
<dbReference type="Gene3D" id="2.60.220.20">
    <property type="entry name" value="putative beta-Galactosidase from caulobacter crescentus"/>
    <property type="match status" value="1"/>
</dbReference>
<evidence type="ECO:0000313" key="8">
    <source>
        <dbReference type="EMBL" id="MFK2917723.1"/>
    </source>
</evidence>
<evidence type="ECO:0000256" key="4">
    <source>
        <dbReference type="ARBA" id="ARBA00023295"/>
    </source>
</evidence>
<evidence type="ECO:0000256" key="1">
    <source>
        <dbReference type="ARBA" id="ARBA00022723"/>
    </source>
</evidence>
<evidence type="ECO:0000259" key="6">
    <source>
        <dbReference type="Pfam" id="PF02449"/>
    </source>
</evidence>
<dbReference type="Proteomes" id="UP001620408">
    <property type="component" value="Unassembled WGS sequence"/>
</dbReference>
<feature type="domain" description="Glycoside hydrolase family 42 N-terminal" evidence="6">
    <location>
        <begin position="70"/>
        <end position="212"/>
    </location>
</feature>
<proteinExistence type="predicted"/>
<keyword evidence="1" id="KW-0479">Metal-binding</keyword>
<comment type="caution">
    <text evidence="8">The sequence shown here is derived from an EMBL/GenBank/DDBJ whole genome shotgun (WGS) entry which is preliminary data.</text>
</comment>
<keyword evidence="3" id="KW-0862">Zinc</keyword>
<name>A0ABW8K738_9GAMM</name>
<dbReference type="PANTHER" id="PTHR36447">
    <property type="entry name" value="BETA-GALACTOSIDASE GANA"/>
    <property type="match status" value="1"/>
</dbReference>
<keyword evidence="2" id="KW-0378">Hydrolase</keyword>
<dbReference type="SUPFAM" id="SSF51445">
    <property type="entry name" value="(Trans)glycosidases"/>
    <property type="match status" value="1"/>
</dbReference>
<reference evidence="8 9" key="1">
    <citation type="submission" date="2020-10" db="EMBL/GenBank/DDBJ databases">
        <title>Phylogeny of dyella-like bacteria.</title>
        <authorList>
            <person name="Fu J."/>
        </authorList>
    </citation>
    <scope>NUCLEOTIDE SEQUENCE [LARGE SCALE GENOMIC DNA]</scope>
    <source>
        <strain evidence="8 9">BB4</strain>
    </source>
</reference>
<gene>
    <name evidence="8" type="ORF">ISS97_10670</name>
</gene>
<dbReference type="Pfam" id="PF18120">
    <property type="entry name" value="DUF5597"/>
    <property type="match status" value="1"/>
</dbReference>
<organism evidence="8 9">
    <name type="scientific">Dyella koreensis</name>
    <dbReference type="NCBI Taxonomy" id="311235"/>
    <lineage>
        <taxon>Bacteria</taxon>
        <taxon>Pseudomonadati</taxon>
        <taxon>Pseudomonadota</taxon>
        <taxon>Gammaproteobacteria</taxon>
        <taxon>Lysobacterales</taxon>
        <taxon>Rhodanobacteraceae</taxon>
        <taxon>Dyella</taxon>
    </lineage>
</organism>
<feature type="domain" description="DUF5597" evidence="7">
    <location>
        <begin position="388"/>
        <end position="520"/>
    </location>
</feature>
<dbReference type="InterPro" id="IPR013529">
    <property type="entry name" value="Glyco_hydro_42_N"/>
</dbReference>
<evidence type="ECO:0000256" key="2">
    <source>
        <dbReference type="ARBA" id="ARBA00022801"/>
    </source>
</evidence>
<protein>
    <submittedName>
        <fullName evidence="8">DUF5597 domain-containing protein</fullName>
    </submittedName>
</protein>
<dbReference type="PANTHER" id="PTHR36447:SF2">
    <property type="entry name" value="BETA-GALACTOSIDASE YESZ"/>
    <property type="match status" value="1"/>
</dbReference>
<sequence>MRSSFIRRVLLAACACVFAGSVFASELPKVVNDNGRHALFVDGKPYLILGAQVNNSSNWPDMLGEVWPAIERMQANTVQVPIAWEQIEPKEGQFDFSFLDTLVAQAREHHVRLVLLWFATWKNNGPAYAPSWVKLDNRRFPRMINREGKQLGSLSPHVAATLEADRKAFVQLMTHLRALDGEQYTVIMVQVENESGTYGTDRDHSSAADALFAGKVPEPLLHATGKSAGSWSQVFGADAAEYFQAWSVAHYIDQIAAAGKAVYPLPMYVNVALRDPFKPGPPGSYASGGPTDNVLHIWKAAAPALDVLAPDIYMRDYPRYTAVLERYARKDNPLFVAETGNDKVYARYLYAALGHHAIGFSPFGMDYTGYANYPLGARKLDEATLDAFAANYRVLAPMVSEIAAAGYANQLWGAAEPEATHEQMLDLGDWQVHLGYGQLQFGVDPPQGNAELDGGVLIARLGPDEYLVTGRNVRVNFFPGRERKDIHFLLDRVEEGHYDHGRWIFRRLWNGDQTDYGLNFTGQPQVLRVKLATY</sequence>
<dbReference type="EMBL" id="JADIKD010000010">
    <property type="protein sequence ID" value="MFK2917723.1"/>
    <property type="molecule type" value="Genomic_DNA"/>
</dbReference>
<keyword evidence="4" id="KW-0326">Glycosidase</keyword>
<evidence type="ECO:0000313" key="9">
    <source>
        <dbReference type="Proteomes" id="UP001620408"/>
    </source>
</evidence>
<evidence type="ECO:0000256" key="3">
    <source>
        <dbReference type="ARBA" id="ARBA00022833"/>
    </source>
</evidence>
<dbReference type="InterPro" id="IPR040719">
    <property type="entry name" value="DUF5597"/>
</dbReference>
<keyword evidence="9" id="KW-1185">Reference proteome</keyword>
<dbReference type="Gene3D" id="3.20.20.80">
    <property type="entry name" value="Glycosidases"/>
    <property type="match status" value="1"/>
</dbReference>